<reference evidence="4" key="2">
    <citation type="submission" date="2020-01" db="EMBL/GenBank/DDBJ databases">
        <authorList>
            <person name="Campanaro S."/>
        </authorList>
    </citation>
    <scope>NUCLEOTIDE SEQUENCE</scope>
    <source>
        <strain evidence="4">AS01afH2WH_6</strain>
    </source>
</reference>
<dbReference type="EMBL" id="JAAXZR010000009">
    <property type="protein sequence ID" value="NLT79083.1"/>
    <property type="molecule type" value="Genomic_DNA"/>
</dbReference>
<feature type="transmembrane region" description="Helical" evidence="2">
    <location>
        <begin position="438"/>
        <end position="459"/>
    </location>
</feature>
<evidence type="ECO:0000313" key="4">
    <source>
        <dbReference type="EMBL" id="NLT79083.1"/>
    </source>
</evidence>
<feature type="compositionally biased region" description="Low complexity" evidence="1">
    <location>
        <begin position="356"/>
        <end position="422"/>
    </location>
</feature>
<name>A0A971CY50_9BIFI</name>
<proteinExistence type="predicted"/>
<keyword evidence="2" id="KW-0812">Transmembrane</keyword>
<dbReference type="Pfam" id="PF20597">
    <property type="entry name" value="pAdhesive_15"/>
    <property type="match status" value="1"/>
</dbReference>
<feature type="region of interest" description="Disordered" evidence="1">
    <location>
        <begin position="356"/>
        <end position="430"/>
    </location>
</feature>
<accession>A0A971CY50</accession>
<gene>
    <name evidence="4" type="ORF">GXW98_02200</name>
</gene>
<evidence type="ECO:0000256" key="1">
    <source>
        <dbReference type="SAM" id="MobiDB-lite"/>
    </source>
</evidence>
<dbReference type="RefSeq" id="WP_273172727.1">
    <property type="nucleotide sequence ID" value="NZ_JAAXZR010000009.1"/>
</dbReference>
<reference evidence="4" key="1">
    <citation type="journal article" date="2020" name="Biotechnol. Biofuels">
        <title>New insights from the biogas microbiome by comprehensive genome-resolved metagenomics of nearly 1600 species originating from multiple anaerobic digesters.</title>
        <authorList>
            <person name="Campanaro S."/>
            <person name="Treu L."/>
            <person name="Rodriguez-R L.M."/>
            <person name="Kovalovszki A."/>
            <person name="Ziels R.M."/>
            <person name="Maus I."/>
            <person name="Zhu X."/>
            <person name="Kougias P.G."/>
            <person name="Basile A."/>
            <person name="Luo G."/>
            <person name="Schluter A."/>
            <person name="Konstantinidis K.T."/>
            <person name="Angelidaki I."/>
        </authorList>
    </citation>
    <scope>NUCLEOTIDE SEQUENCE</scope>
    <source>
        <strain evidence="4">AS01afH2WH_6</strain>
    </source>
</reference>
<evidence type="ECO:0000313" key="5">
    <source>
        <dbReference type="Proteomes" id="UP000767327"/>
    </source>
</evidence>
<keyword evidence="2" id="KW-1133">Transmembrane helix</keyword>
<dbReference type="PROSITE" id="PS51257">
    <property type="entry name" value="PROKAR_LIPOPROTEIN"/>
    <property type="match status" value="1"/>
</dbReference>
<evidence type="ECO:0000259" key="3">
    <source>
        <dbReference type="Pfam" id="PF20597"/>
    </source>
</evidence>
<dbReference type="NCBIfam" id="TIGR04215">
    <property type="entry name" value="choice_anch_A"/>
    <property type="match status" value="1"/>
</dbReference>
<organism evidence="4 5">
    <name type="scientific">Bifidobacterium crudilactis</name>
    <dbReference type="NCBI Taxonomy" id="327277"/>
    <lineage>
        <taxon>Bacteria</taxon>
        <taxon>Bacillati</taxon>
        <taxon>Actinomycetota</taxon>
        <taxon>Actinomycetes</taxon>
        <taxon>Bifidobacteriales</taxon>
        <taxon>Bifidobacteriaceae</taxon>
        <taxon>Bifidobacterium</taxon>
    </lineage>
</organism>
<dbReference type="Proteomes" id="UP000767327">
    <property type="component" value="Unassembled WGS sequence"/>
</dbReference>
<feature type="domain" description="Choice-of-anchor A" evidence="3">
    <location>
        <begin position="48"/>
        <end position="342"/>
    </location>
</feature>
<evidence type="ECO:0000256" key="2">
    <source>
        <dbReference type="SAM" id="Phobius"/>
    </source>
</evidence>
<dbReference type="AlphaFoldDB" id="A0A971CY50"/>
<dbReference type="InterPro" id="IPR026588">
    <property type="entry name" value="Choice_anch_A"/>
</dbReference>
<keyword evidence="2" id="KW-0472">Membrane</keyword>
<sequence length="469" mass="48038">MDIQRNSVLRRRRLTIGLGAFIAACVTVGALIPQMSASAEQEQYLMQDYMQWNVVTFGDAHLGTRTENGQTTFANGESEGAVAVGGTLSFGGTNTAIHQSTTGNGGSGIGLLANNVDFSNSAAQLKVLSGSIRIGDASQLDVLNRDGNNAQMHTRVVSKGAGPSGDPSIVANNSMEGSEQVISPTLFSSLFSKSSAEQLAQQIAVYPQTDTYGVQASVSISGTKAVIALTEGKTNYWPVDAGTLAGITELSFSGASPNVDAGTFLVVPVSGSAVTFNLTLAGARDPSAMLWVAPEANGIVQSGDSLDGSILAPKAHLDKRAANIQGTIVVNSGTFMGSEQHYFPYKGKVPPVVPTDPVTPVITTTPATPTDTPSTPTETSSTPTSPATTPTDSKTPTHSETTTTTTPATAPTTTTPTASASSNKSKPGTLAKTGGSGAVLGAGVVMIVFAALGVSVIAFNRSRGHRSDR</sequence>
<protein>
    <submittedName>
        <fullName evidence="4">Choice-of-anchor A family protein</fullName>
    </submittedName>
</protein>
<comment type="caution">
    <text evidence="4">The sequence shown here is derived from an EMBL/GenBank/DDBJ whole genome shotgun (WGS) entry which is preliminary data.</text>
</comment>